<protein>
    <submittedName>
        <fullName evidence="1">Uncharacterized protein</fullName>
    </submittedName>
</protein>
<gene>
    <name evidence="1" type="ORF">RUM4293_02992</name>
</gene>
<evidence type="ECO:0000313" key="2">
    <source>
        <dbReference type="Proteomes" id="UP000050786"/>
    </source>
</evidence>
<dbReference type="AlphaFoldDB" id="A0A0P1E772"/>
<dbReference type="Proteomes" id="UP000050786">
    <property type="component" value="Unassembled WGS sequence"/>
</dbReference>
<evidence type="ECO:0000313" key="1">
    <source>
        <dbReference type="EMBL" id="CUH44095.1"/>
    </source>
</evidence>
<sequence>MTSESKLVYLSDKDLEALGIQPSEATDAIEAALVAKAEGRLHTSPKTAILPGDGRYASPPWQWEMMGSS</sequence>
<reference evidence="2" key="1">
    <citation type="submission" date="2015-09" db="EMBL/GenBank/DDBJ databases">
        <authorList>
            <person name="Rodrigo-Torres L."/>
            <person name="Arahal D.R."/>
        </authorList>
    </citation>
    <scope>NUCLEOTIDE SEQUENCE [LARGE SCALE GENOMIC DNA]</scope>
    <source>
        <strain evidence="2">CECT 4293</strain>
    </source>
</reference>
<organism evidence="1 2">
    <name type="scientific">Ruegeria atlantica</name>
    <dbReference type="NCBI Taxonomy" id="81569"/>
    <lineage>
        <taxon>Bacteria</taxon>
        <taxon>Pseudomonadati</taxon>
        <taxon>Pseudomonadota</taxon>
        <taxon>Alphaproteobacteria</taxon>
        <taxon>Rhodobacterales</taxon>
        <taxon>Roseobacteraceae</taxon>
        <taxon>Ruegeria</taxon>
    </lineage>
</organism>
<keyword evidence="2" id="KW-1185">Reference proteome</keyword>
<proteinExistence type="predicted"/>
<name>A0A0P1E772_9RHOB</name>
<accession>A0A0P1E772</accession>
<dbReference type="EMBL" id="CYPS01000043">
    <property type="protein sequence ID" value="CUH44095.1"/>
    <property type="molecule type" value="Genomic_DNA"/>
</dbReference>